<evidence type="ECO:0000313" key="11">
    <source>
        <dbReference type="Proteomes" id="UP000184526"/>
    </source>
</evidence>
<dbReference type="Pfam" id="PF00664">
    <property type="entry name" value="ABC_membrane"/>
    <property type="match status" value="1"/>
</dbReference>
<dbReference type="Pfam" id="PF00005">
    <property type="entry name" value="ABC_tran"/>
    <property type="match status" value="1"/>
</dbReference>
<dbReference type="InterPro" id="IPR039421">
    <property type="entry name" value="Type_1_exporter"/>
</dbReference>
<keyword evidence="6 7" id="KW-0472">Membrane</keyword>
<evidence type="ECO:0000256" key="3">
    <source>
        <dbReference type="ARBA" id="ARBA00022741"/>
    </source>
</evidence>
<feature type="transmembrane region" description="Helical" evidence="7">
    <location>
        <begin position="258"/>
        <end position="279"/>
    </location>
</feature>
<dbReference type="PROSITE" id="PS00211">
    <property type="entry name" value="ABC_TRANSPORTER_1"/>
    <property type="match status" value="1"/>
</dbReference>
<dbReference type="EMBL" id="FQXP01000008">
    <property type="protein sequence ID" value="SHH98310.1"/>
    <property type="molecule type" value="Genomic_DNA"/>
</dbReference>
<dbReference type="CDD" id="cd03228">
    <property type="entry name" value="ABCC_MRP_Like"/>
    <property type="match status" value="1"/>
</dbReference>
<proteinExistence type="predicted"/>
<sequence length="572" mass="65988">MLKYNMRNNIRGVVKNRYTEGINFMRDNNECKRMSIGFYIFASFLVVINSFLFNIAGALVLGCLTLDNYQNIKTNILIAVGLIILSSIFYCISRFIRNEYIRRFMVSLRVSVLDKILNFSYGEFNRKSKDSYISNLVNDVNNIKDNYFKNLLRLISNIGIFIGCITIITIFDYKYGFVILVITITLMMVNKKMEKKIVGIETEISEGNENLTVDISNKFKGLELIKLNGIEEKFMSKSIFSINFFEKKKVKMNMYNSVYENIVSFFMAIFYIGVLYYLLNQFINGGSLAQMSLMILLTDQSLVISQVYTLYNKHKAYKAILKKIAVDNDKEIQSTNVVLKDFSFNEGIILKNLTFKYDNKIILDNVNLSLAKGNKYLIRGKSGVGKSTLIKLLSKTYEDYTGDIYLDDINLKDIALESFNKNISFITQDTFLFEDTLKNNITLFKDYEDDEVLNAVQLAGLDTLASDIKEIYKFNIDENGKNISGGERQRVSIARSIIRKSDIVFVDECTSSLDKELGLRVENTLLGLDSTVFEISHRVYDEVLDRYDYILEFKDGQIYKYEVKDTLKEVLQ</sequence>
<dbReference type="InterPro" id="IPR003593">
    <property type="entry name" value="AAA+_ATPase"/>
</dbReference>
<keyword evidence="2 7" id="KW-0812">Transmembrane</keyword>
<protein>
    <submittedName>
        <fullName evidence="10">ABC-type multidrug transport system, ATPase and permease component</fullName>
    </submittedName>
</protein>
<dbReference type="Proteomes" id="UP000184526">
    <property type="component" value="Unassembled WGS sequence"/>
</dbReference>
<evidence type="ECO:0000256" key="2">
    <source>
        <dbReference type="ARBA" id="ARBA00022692"/>
    </source>
</evidence>
<dbReference type="GO" id="GO:0034040">
    <property type="term" value="F:ATPase-coupled lipid transmembrane transporter activity"/>
    <property type="evidence" value="ECO:0007669"/>
    <property type="project" value="TreeGrafter"/>
</dbReference>
<evidence type="ECO:0000259" key="8">
    <source>
        <dbReference type="PROSITE" id="PS50893"/>
    </source>
</evidence>
<accession>A0A1M5XER2</accession>
<evidence type="ECO:0000313" key="10">
    <source>
        <dbReference type="EMBL" id="SHH98310.1"/>
    </source>
</evidence>
<dbReference type="SMART" id="SM00382">
    <property type="entry name" value="AAA"/>
    <property type="match status" value="1"/>
</dbReference>
<evidence type="ECO:0000256" key="1">
    <source>
        <dbReference type="ARBA" id="ARBA00004651"/>
    </source>
</evidence>
<dbReference type="PANTHER" id="PTHR24221">
    <property type="entry name" value="ATP-BINDING CASSETTE SUB-FAMILY B"/>
    <property type="match status" value="1"/>
</dbReference>
<evidence type="ECO:0000256" key="6">
    <source>
        <dbReference type="ARBA" id="ARBA00023136"/>
    </source>
</evidence>
<evidence type="ECO:0000256" key="4">
    <source>
        <dbReference type="ARBA" id="ARBA00022840"/>
    </source>
</evidence>
<dbReference type="PROSITE" id="PS50893">
    <property type="entry name" value="ABC_TRANSPORTER_2"/>
    <property type="match status" value="1"/>
</dbReference>
<keyword evidence="4" id="KW-0067">ATP-binding</keyword>
<dbReference type="InterPro" id="IPR036640">
    <property type="entry name" value="ABC1_TM_sf"/>
</dbReference>
<feature type="domain" description="ABC transmembrane type-1" evidence="9">
    <location>
        <begin position="41"/>
        <end position="296"/>
    </location>
</feature>
<keyword evidence="11" id="KW-1185">Reference proteome</keyword>
<dbReference type="PANTHER" id="PTHR24221:SF654">
    <property type="entry name" value="ATP-BINDING CASSETTE SUB-FAMILY B MEMBER 6"/>
    <property type="match status" value="1"/>
</dbReference>
<keyword evidence="3" id="KW-0547">Nucleotide-binding</keyword>
<dbReference type="InterPro" id="IPR017871">
    <property type="entry name" value="ABC_transporter-like_CS"/>
</dbReference>
<evidence type="ECO:0000259" key="9">
    <source>
        <dbReference type="PROSITE" id="PS50929"/>
    </source>
</evidence>
<name>A0A1M5XER2_9CLOT</name>
<evidence type="ECO:0000256" key="7">
    <source>
        <dbReference type="SAM" id="Phobius"/>
    </source>
</evidence>
<dbReference type="InterPro" id="IPR003439">
    <property type="entry name" value="ABC_transporter-like_ATP-bd"/>
</dbReference>
<comment type="subcellular location">
    <subcellularLocation>
        <location evidence="1">Cell membrane</location>
        <topology evidence="1">Multi-pass membrane protein</topology>
    </subcellularLocation>
</comment>
<dbReference type="InterPro" id="IPR011527">
    <property type="entry name" value="ABC1_TM_dom"/>
</dbReference>
<reference evidence="10 11" key="1">
    <citation type="submission" date="2016-11" db="EMBL/GenBank/DDBJ databases">
        <authorList>
            <person name="Jaros S."/>
            <person name="Januszkiewicz K."/>
            <person name="Wedrychowicz H."/>
        </authorList>
    </citation>
    <scope>NUCLEOTIDE SEQUENCE [LARGE SCALE GENOMIC DNA]</scope>
    <source>
        <strain evidence="10 11">DSM 3089</strain>
    </source>
</reference>
<dbReference type="Gene3D" id="1.20.1560.10">
    <property type="entry name" value="ABC transporter type 1, transmembrane domain"/>
    <property type="match status" value="1"/>
</dbReference>
<dbReference type="PROSITE" id="PS50929">
    <property type="entry name" value="ABC_TM1F"/>
    <property type="match status" value="1"/>
</dbReference>
<dbReference type="OrthoDB" id="95687at2"/>
<dbReference type="InterPro" id="IPR027417">
    <property type="entry name" value="P-loop_NTPase"/>
</dbReference>
<dbReference type="GO" id="GO:0005524">
    <property type="term" value="F:ATP binding"/>
    <property type="evidence" value="ECO:0007669"/>
    <property type="project" value="UniProtKB-KW"/>
</dbReference>
<feature type="transmembrane region" description="Helical" evidence="7">
    <location>
        <begin position="151"/>
        <end position="169"/>
    </location>
</feature>
<gene>
    <name evidence="10" type="ORF">SAMN02745196_02190</name>
</gene>
<dbReference type="Gene3D" id="3.40.50.300">
    <property type="entry name" value="P-loop containing nucleotide triphosphate hydrolases"/>
    <property type="match status" value="1"/>
</dbReference>
<dbReference type="AlphaFoldDB" id="A0A1M5XER2"/>
<feature type="transmembrane region" description="Helical" evidence="7">
    <location>
        <begin position="76"/>
        <end position="96"/>
    </location>
</feature>
<dbReference type="STRING" id="1121306.SAMN02745196_02190"/>
<dbReference type="GO" id="GO:0016887">
    <property type="term" value="F:ATP hydrolysis activity"/>
    <property type="evidence" value="ECO:0007669"/>
    <property type="project" value="InterPro"/>
</dbReference>
<dbReference type="SUPFAM" id="SSF90123">
    <property type="entry name" value="ABC transporter transmembrane region"/>
    <property type="match status" value="1"/>
</dbReference>
<dbReference type="SUPFAM" id="SSF52540">
    <property type="entry name" value="P-loop containing nucleoside triphosphate hydrolases"/>
    <property type="match status" value="1"/>
</dbReference>
<keyword evidence="5 7" id="KW-1133">Transmembrane helix</keyword>
<dbReference type="GO" id="GO:0005886">
    <property type="term" value="C:plasma membrane"/>
    <property type="evidence" value="ECO:0007669"/>
    <property type="project" value="UniProtKB-SubCell"/>
</dbReference>
<feature type="transmembrane region" description="Helical" evidence="7">
    <location>
        <begin position="36"/>
        <end position="56"/>
    </location>
</feature>
<feature type="domain" description="ABC transporter" evidence="8">
    <location>
        <begin position="348"/>
        <end position="572"/>
    </location>
</feature>
<organism evidence="10 11">
    <name type="scientific">Clostridium collagenovorans DSM 3089</name>
    <dbReference type="NCBI Taxonomy" id="1121306"/>
    <lineage>
        <taxon>Bacteria</taxon>
        <taxon>Bacillati</taxon>
        <taxon>Bacillota</taxon>
        <taxon>Clostridia</taxon>
        <taxon>Eubacteriales</taxon>
        <taxon>Clostridiaceae</taxon>
        <taxon>Clostridium</taxon>
    </lineage>
</organism>
<dbReference type="GO" id="GO:0140359">
    <property type="term" value="F:ABC-type transporter activity"/>
    <property type="evidence" value="ECO:0007669"/>
    <property type="project" value="InterPro"/>
</dbReference>
<feature type="transmembrane region" description="Helical" evidence="7">
    <location>
        <begin position="175"/>
        <end position="190"/>
    </location>
</feature>
<evidence type="ECO:0000256" key="5">
    <source>
        <dbReference type="ARBA" id="ARBA00022989"/>
    </source>
</evidence>